<name>A0A9P0HHY5_NEZVI</name>
<proteinExistence type="predicted"/>
<dbReference type="EMBL" id="OV725081">
    <property type="protein sequence ID" value="CAH1402062.1"/>
    <property type="molecule type" value="Genomic_DNA"/>
</dbReference>
<dbReference type="Proteomes" id="UP001152798">
    <property type="component" value="Chromosome 5"/>
</dbReference>
<dbReference type="AlphaFoldDB" id="A0A9P0HHY5"/>
<evidence type="ECO:0000313" key="1">
    <source>
        <dbReference type="EMBL" id="CAH1402062.1"/>
    </source>
</evidence>
<protein>
    <submittedName>
        <fullName evidence="1">Uncharacterized protein</fullName>
    </submittedName>
</protein>
<keyword evidence="2" id="KW-1185">Reference proteome</keyword>
<sequence>MHGDDALTERTAQKWFPNFVAEIRVSKMHSVSVHSPRMIQVISKTYGWLHHDKAPYIPYNDFCGFNGKVYLDISRDGKCHESYGADLRRGFLTWKFSILPVYEKAQAARSAVARGKLPECHTLTNFRTRYNQYSTFH</sequence>
<evidence type="ECO:0000313" key="2">
    <source>
        <dbReference type="Proteomes" id="UP001152798"/>
    </source>
</evidence>
<gene>
    <name evidence="1" type="ORF">NEZAVI_LOCUS10971</name>
</gene>
<accession>A0A9P0HHY5</accession>
<organism evidence="1 2">
    <name type="scientific">Nezara viridula</name>
    <name type="common">Southern green stink bug</name>
    <name type="synonym">Cimex viridulus</name>
    <dbReference type="NCBI Taxonomy" id="85310"/>
    <lineage>
        <taxon>Eukaryota</taxon>
        <taxon>Metazoa</taxon>
        <taxon>Ecdysozoa</taxon>
        <taxon>Arthropoda</taxon>
        <taxon>Hexapoda</taxon>
        <taxon>Insecta</taxon>
        <taxon>Pterygota</taxon>
        <taxon>Neoptera</taxon>
        <taxon>Paraneoptera</taxon>
        <taxon>Hemiptera</taxon>
        <taxon>Heteroptera</taxon>
        <taxon>Panheteroptera</taxon>
        <taxon>Pentatomomorpha</taxon>
        <taxon>Pentatomoidea</taxon>
        <taxon>Pentatomidae</taxon>
        <taxon>Pentatominae</taxon>
        <taxon>Nezara</taxon>
    </lineage>
</organism>
<reference evidence="1" key="1">
    <citation type="submission" date="2022-01" db="EMBL/GenBank/DDBJ databases">
        <authorList>
            <person name="King R."/>
        </authorList>
    </citation>
    <scope>NUCLEOTIDE SEQUENCE</scope>
</reference>